<accession>A0A7T8K069</accession>
<keyword evidence="2" id="KW-1185">Reference proteome</keyword>
<organism evidence="1 2">
    <name type="scientific">Caligus rogercresseyi</name>
    <name type="common">Sea louse</name>
    <dbReference type="NCBI Taxonomy" id="217165"/>
    <lineage>
        <taxon>Eukaryota</taxon>
        <taxon>Metazoa</taxon>
        <taxon>Ecdysozoa</taxon>
        <taxon>Arthropoda</taxon>
        <taxon>Crustacea</taxon>
        <taxon>Multicrustacea</taxon>
        <taxon>Hexanauplia</taxon>
        <taxon>Copepoda</taxon>
        <taxon>Siphonostomatoida</taxon>
        <taxon>Caligidae</taxon>
        <taxon>Caligus</taxon>
    </lineage>
</organism>
<evidence type="ECO:0000313" key="1">
    <source>
        <dbReference type="EMBL" id="QQP41667.1"/>
    </source>
</evidence>
<sequence>MSLVNKFVEDITVVGKTPKDIKTMVVTIFEVNSISQSQIYRILALVKTKKDSSDKKSTNVQTGVISKAPKGLQPTSIVLKSRSKEEKRILSFFDNCSVIFQHYLPMKKFVTAAVLKDVMSMF</sequence>
<dbReference type="OrthoDB" id="6377111at2759"/>
<protein>
    <submittedName>
        <fullName evidence="1">Uncharacterized protein</fullName>
    </submittedName>
</protein>
<gene>
    <name evidence="1" type="ORF">FKW44_016111</name>
</gene>
<evidence type="ECO:0000313" key="2">
    <source>
        <dbReference type="Proteomes" id="UP000595437"/>
    </source>
</evidence>
<name>A0A7T8K069_CALRO</name>
<reference evidence="2" key="1">
    <citation type="submission" date="2021-01" db="EMBL/GenBank/DDBJ databases">
        <title>Caligus Genome Assembly.</title>
        <authorList>
            <person name="Gallardo-Escarate C."/>
        </authorList>
    </citation>
    <scope>NUCLEOTIDE SEQUENCE [LARGE SCALE GENOMIC DNA]</scope>
</reference>
<dbReference type="AlphaFoldDB" id="A0A7T8K069"/>
<dbReference type="Proteomes" id="UP000595437">
    <property type="component" value="Chromosome 11"/>
</dbReference>
<proteinExistence type="predicted"/>
<dbReference type="EMBL" id="CP045900">
    <property type="protein sequence ID" value="QQP41667.1"/>
    <property type="molecule type" value="Genomic_DNA"/>
</dbReference>